<reference evidence="2" key="1">
    <citation type="journal article" date="2023" name="Science">
        <title>Genome structures resolve the early diversification of teleost fishes.</title>
        <authorList>
            <person name="Parey E."/>
            <person name="Louis A."/>
            <person name="Montfort J."/>
            <person name="Bouchez O."/>
            <person name="Roques C."/>
            <person name="Iampietro C."/>
            <person name="Lluch J."/>
            <person name="Castinel A."/>
            <person name="Donnadieu C."/>
            <person name="Desvignes T."/>
            <person name="Floi Bucao C."/>
            <person name="Jouanno E."/>
            <person name="Wen M."/>
            <person name="Mejri S."/>
            <person name="Dirks R."/>
            <person name="Jansen H."/>
            <person name="Henkel C."/>
            <person name="Chen W.J."/>
            <person name="Zahm M."/>
            <person name="Cabau C."/>
            <person name="Klopp C."/>
            <person name="Thompson A.W."/>
            <person name="Robinson-Rechavi M."/>
            <person name="Braasch I."/>
            <person name="Lecointre G."/>
            <person name="Bobe J."/>
            <person name="Postlethwait J.H."/>
            <person name="Berthelot C."/>
            <person name="Roest Crollius H."/>
            <person name="Guiguen Y."/>
        </authorList>
    </citation>
    <scope>NUCLEOTIDE SEQUENCE</scope>
    <source>
        <strain evidence="2">NC1722</strain>
    </source>
</reference>
<gene>
    <name evidence="2" type="ORF">AAFF_G00146470</name>
</gene>
<accession>A0AAD7RPR0</accession>
<dbReference type="AlphaFoldDB" id="A0AAD7RPR0"/>
<feature type="region of interest" description="Disordered" evidence="1">
    <location>
        <begin position="1"/>
        <end position="30"/>
    </location>
</feature>
<proteinExistence type="predicted"/>
<evidence type="ECO:0000313" key="3">
    <source>
        <dbReference type="Proteomes" id="UP001221898"/>
    </source>
</evidence>
<organism evidence="2 3">
    <name type="scientific">Aldrovandia affinis</name>
    <dbReference type="NCBI Taxonomy" id="143900"/>
    <lineage>
        <taxon>Eukaryota</taxon>
        <taxon>Metazoa</taxon>
        <taxon>Chordata</taxon>
        <taxon>Craniata</taxon>
        <taxon>Vertebrata</taxon>
        <taxon>Euteleostomi</taxon>
        <taxon>Actinopterygii</taxon>
        <taxon>Neopterygii</taxon>
        <taxon>Teleostei</taxon>
        <taxon>Notacanthiformes</taxon>
        <taxon>Halosauridae</taxon>
        <taxon>Aldrovandia</taxon>
    </lineage>
</organism>
<dbReference type="Proteomes" id="UP001221898">
    <property type="component" value="Unassembled WGS sequence"/>
</dbReference>
<evidence type="ECO:0000313" key="2">
    <source>
        <dbReference type="EMBL" id="KAJ8388156.1"/>
    </source>
</evidence>
<name>A0AAD7RPR0_9TELE</name>
<feature type="region of interest" description="Disordered" evidence="1">
    <location>
        <begin position="149"/>
        <end position="171"/>
    </location>
</feature>
<keyword evidence="3" id="KW-1185">Reference proteome</keyword>
<comment type="caution">
    <text evidence="2">The sequence shown here is derived from an EMBL/GenBank/DDBJ whole genome shotgun (WGS) entry which is preliminary data.</text>
</comment>
<dbReference type="EMBL" id="JAINUG010000200">
    <property type="protein sequence ID" value="KAJ8388156.1"/>
    <property type="molecule type" value="Genomic_DNA"/>
</dbReference>
<protein>
    <submittedName>
        <fullName evidence="2">Uncharacterized protein</fullName>
    </submittedName>
</protein>
<sequence length="171" mass="18790">MPAPFRSAPDGWEVSPAPIQHAGETRSPNKEEQIDMIIKSMAVRNCVVRVAHRHAAGSPLRSLAQAQRTDESLFSHQRDSRRVPSVSKVFSIEAGYHSLKRGDLAQDPALPRGGQVGPLSLRAGFGGFESQNAARCDGRETRPLCRMAPPPHTPHWQLQAPLPPHHEGQQH</sequence>
<evidence type="ECO:0000256" key="1">
    <source>
        <dbReference type="SAM" id="MobiDB-lite"/>
    </source>
</evidence>